<protein>
    <submittedName>
        <fullName evidence="3">Cutinase</fullName>
    </submittedName>
</protein>
<proteinExistence type="predicted"/>
<dbReference type="Pfam" id="PF01083">
    <property type="entry name" value="Cutinase"/>
    <property type="match status" value="1"/>
</dbReference>
<feature type="non-terminal residue" evidence="3">
    <location>
        <position position="1"/>
    </location>
</feature>
<evidence type="ECO:0000313" key="4">
    <source>
        <dbReference type="Proteomes" id="UP000799772"/>
    </source>
</evidence>
<comment type="caution">
    <text evidence="3">The sequence shown here is derived from an EMBL/GenBank/DDBJ whole genome shotgun (WGS) entry which is preliminary data.</text>
</comment>
<dbReference type="EMBL" id="ML978133">
    <property type="protein sequence ID" value="KAF2094761.1"/>
    <property type="molecule type" value="Genomic_DNA"/>
</dbReference>
<reference evidence="3" key="1">
    <citation type="journal article" date="2020" name="Stud. Mycol.">
        <title>101 Dothideomycetes genomes: a test case for predicting lifestyles and emergence of pathogens.</title>
        <authorList>
            <person name="Haridas S."/>
            <person name="Albert R."/>
            <person name="Binder M."/>
            <person name="Bloem J."/>
            <person name="Labutti K."/>
            <person name="Salamov A."/>
            <person name="Andreopoulos B."/>
            <person name="Baker S."/>
            <person name="Barry K."/>
            <person name="Bills G."/>
            <person name="Bluhm B."/>
            <person name="Cannon C."/>
            <person name="Castanera R."/>
            <person name="Culley D."/>
            <person name="Daum C."/>
            <person name="Ezra D."/>
            <person name="Gonzalez J."/>
            <person name="Henrissat B."/>
            <person name="Kuo A."/>
            <person name="Liang C."/>
            <person name="Lipzen A."/>
            <person name="Lutzoni F."/>
            <person name="Magnuson J."/>
            <person name="Mondo S."/>
            <person name="Nolan M."/>
            <person name="Ohm R."/>
            <person name="Pangilinan J."/>
            <person name="Park H.-J."/>
            <person name="Ramirez L."/>
            <person name="Alfaro M."/>
            <person name="Sun H."/>
            <person name="Tritt A."/>
            <person name="Yoshinaga Y."/>
            <person name="Zwiers L.-H."/>
            <person name="Turgeon B."/>
            <person name="Goodwin S."/>
            <person name="Spatafora J."/>
            <person name="Crous P."/>
            <person name="Grigoriev I."/>
        </authorList>
    </citation>
    <scope>NUCLEOTIDE SEQUENCE</scope>
    <source>
        <strain evidence="3">CBS 133067</strain>
    </source>
</reference>
<dbReference type="OrthoDB" id="2586582at2759"/>
<dbReference type="InterPro" id="IPR000675">
    <property type="entry name" value="Cutinase/axe"/>
</dbReference>
<name>A0A9P4I444_9PEZI</name>
<dbReference type="PANTHER" id="PTHR33630:SF9">
    <property type="entry name" value="CUTINASE 4"/>
    <property type="match status" value="1"/>
</dbReference>
<dbReference type="GO" id="GO:0052689">
    <property type="term" value="F:carboxylic ester hydrolase activity"/>
    <property type="evidence" value="ECO:0007669"/>
    <property type="project" value="UniProtKB-ARBA"/>
</dbReference>
<dbReference type="AlphaFoldDB" id="A0A9P4I444"/>
<accession>A0A9P4I444</accession>
<organism evidence="3 4">
    <name type="scientific">Rhizodiscina lignyota</name>
    <dbReference type="NCBI Taxonomy" id="1504668"/>
    <lineage>
        <taxon>Eukaryota</taxon>
        <taxon>Fungi</taxon>
        <taxon>Dikarya</taxon>
        <taxon>Ascomycota</taxon>
        <taxon>Pezizomycotina</taxon>
        <taxon>Dothideomycetes</taxon>
        <taxon>Pleosporomycetidae</taxon>
        <taxon>Aulographales</taxon>
        <taxon>Rhizodiscinaceae</taxon>
        <taxon>Rhizodiscina</taxon>
    </lineage>
</organism>
<feature type="non-terminal residue" evidence="3">
    <location>
        <position position="219"/>
    </location>
</feature>
<keyword evidence="4" id="KW-1185">Reference proteome</keyword>
<keyword evidence="2" id="KW-1015">Disulfide bond</keyword>
<dbReference type="InterPro" id="IPR029058">
    <property type="entry name" value="AB_hydrolase_fold"/>
</dbReference>
<dbReference type="SUPFAM" id="SSF53474">
    <property type="entry name" value="alpha/beta-Hydrolases"/>
    <property type="match status" value="1"/>
</dbReference>
<evidence type="ECO:0000256" key="1">
    <source>
        <dbReference type="ARBA" id="ARBA00022801"/>
    </source>
</evidence>
<gene>
    <name evidence="3" type="ORF">NA57DRAFT_21604</name>
</gene>
<evidence type="ECO:0000313" key="3">
    <source>
        <dbReference type="EMBL" id="KAF2094761.1"/>
    </source>
</evidence>
<sequence length="219" mass="22142">AVAAGVAALPLEPRQVTCVSGVYIISARGSNEDPGEGKMAQVSTLIKNAVPGSTSVAVDYPAAIISDDSIYPESVTDGINDTIDKITAYVGACGSSSRIVLLGYSQGGNVMTDVLAGGVDKPAPLSSTYKSNIVGVAVFGDPTFTVGQSFDAGSSTSSGIFARSSDGASLALLNTYASVIQSYCDSGDPFCADGDDDTVHSNEVPNHAQAASDFIASLV</sequence>
<dbReference type="Gene3D" id="3.40.50.1820">
    <property type="entry name" value="alpha/beta hydrolase"/>
    <property type="match status" value="1"/>
</dbReference>
<dbReference type="PANTHER" id="PTHR33630">
    <property type="entry name" value="CUTINASE RV1984C-RELATED-RELATED"/>
    <property type="match status" value="1"/>
</dbReference>
<dbReference type="SMART" id="SM01110">
    <property type="entry name" value="Cutinase"/>
    <property type="match status" value="1"/>
</dbReference>
<evidence type="ECO:0000256" key="2">
    <source>
        <dbReference type="ARBA" id="ARBA00023157"/>
    </source>
</evidence>
<keyword evidence="1" id="KW-0378">Hydrolase</keyword>
<dbReference type="Proteomes" id="UP000799772">
    <property type="component" value="Unassembled WGS sequence"/>
</dbReference>